<keyword evidence="4" id="KW-0378">Hydrolase</keyword>
<dbReference type="Pfam" id="PF02458">
    <property type="entry name" value="Transferase"/>
    <property type="match status" value="1"/>
</dbReference>
<keyword evidence="5" id="KW-0012">Acyltransferase</keyword>
<accession>A0AAV6MTU3</accession>
<dbReference type="GO" id="GO:0046872">
    <property type="term" value="F:metal ion binding"/>
    <property type="evidence" value="ECO:0007669"/>
    <property type="project" value="UniProtKB-KW"/>
</dbReference>
<dbReference type="InterPro" id="IPR006439">
    <property type="entry name" value="HAD-SF_hydro_IA"/>
</dbReference>
<organism evidence="8 9">
    <name type="scientific">Cucurbita argyrosperma subsp. sororia</name>
    <dbReference type="NCBI Taxonomy" id="37648"/>
    <lineage>
        <taxon>Eukaryota</taxon>
        <taxon>Viridiplantae</taxon>
        <taxon>Streptophyta</taxon>
        <taxon>Embryophyta</taxon>
        <taxon>Tracheophyta</taxon>
        <taxon>Spermatophyta</taxon>
        <taxon>Magnoliopsida</taxon>
        <taxon>eudicotyledons</taxon>
        <taxon>Gunneridae</taxon>
        <taxon>Pentapetalae</taxon>
        <taxon>rosids</taxon>
        <taxon>fabids</taxon>
        <taxon>Cucurbitales</taxon>
        <taxon>Cucurbitaceae</taxon>
        <taxon>Cucurbiteae</taxon>
        <taxon>Cucurbita</taxon>
    </lineage>
</organism>
<dbReference type="GO" id="GO:0016746">
    <property type="term" value="F:acyltransferase activity"/>
    <property type="evidence" value="ECO:0007669"/>
    <property type="project" value="UniProtKB-KW"/>
</dbReference>
<name>A0AAV6MTU3_9ROSI</name>
<keyword evidence="9" id="KW-1185">Reference proteome</keyword>
<evidence type="ECO:0000256" key="5">
    <source>
        <dbReference type="ARBA" id="ARBA00023315"/>
    </source>
</evidence>
<dbReference type="SFLD" id="SFLDF00035">
    <property type="entry name" value="phosphoglycolate_phosphatase"/>
    <property type="match status" value="1"/>
</dbReference>
<feature type="non-terminal residue" evidence="8">
    <location>
        <position position="1"/>
    </location>
</feature>
<evidence type="ECO:0000256" key="4">
    <source>
        <dbReference type="ARBA" id="ARBA00022801"/>
    </source>
</evidence>
<keyword evidence="2" id="KW-0808">Transferase</keyword>
<feature type="region of interest" description="Disordered" evidence="7">
    <location>
        <begin position="1"/>
        <end position="20"/>
    </location>
</feature>
<reference evidence="8 9" key="1">
    <citation type="journal article" date="2021" name="Hortic Res">
        <title>The domestication of Cucurbita argyrosperma as revealed by the genome of its wild relative.</title>
        <authorList>
            <person name="Barrera-Redondo J."/>
            <person name="Sanchez-de la Vega G."/>
            <person name="Aguirre-Liguori J.A."/>
            <person name="Castellanos-Morales G."/>
            <person name="Gutierrez-Guerrero Y.T."/>
            <person name="Aguirre-Dugua X."/>
            <person name="Aguirre-Planter E."/>
            <person name="Tenaillon M.I."/>
            <person name="Lira-Saade R."/>
            <person name="Eguiarte L.E."/>
        </authorList>
    </citation>
    <scope>NUCLEOTIDE SEQUENCE [LARGE SCALE GENOMIC DNA]</scope>
    <source>
        <strain evidence="8">JBR-2021</strain>
    </source>
</reference>
<dbReference type="SFLD" id="SFLDG01135">
    <property type="entry name" value="C1.5.6:_HAD__Beta-PGM__Phospha"/>
    <property type="match status" value="1"/>
</dbReference>
<keyword evidence="3" id="KW-0479">Metal-binding</keyword>
<dbReference type="SFLD" id="SFLDG01129">
    <property type="entry name" value="C1.5:_HAD__Beta-PGM__Phosphata"/>
    <property type="match status" value="1"/>
</dbReference>
<feature type="compositionally biased region" description="Low complexity" evidence="7">
    <location>
        <begin position="1"/>
        <end position="16"/>
    </location>
</feature>
<evidence type="ECO:0000313" key="8">
    <source>
        <dbReference type="EMBL" id="KAG6587429.1"/>
    </source>
</evidence>
<comment type="caution">
    <text evidence="8">The sequence shown here is derived from an EMBL/GenBank/DDBJ whole genome shotgun (WGS) entry which is preliminary data.</text>
</comment>
<dbReference type="GO" id="GO:0016787">
    <property type="term" value="F:hydrolase activity"/>
    <property type="evidence" value="ECO:0007669"/>
    <property type="project" value="UniProtKB-KW"/>
</dbReference>
<dbReference type="CDD" id="cd07528">
    <property type="entry name" value="HAD_CbbY-like"/>
    <property type="match status" value="1"/>
</dbReference>
<dbReference type="SFLD" id="SFLDS00003">
    <property type="entry name" value="Haloacid_Dehalogenase"/>
    <property type="match status" value="1"/>
</dbReference>
<evidence type="ECO:0000256" key="7">
    <source>
        <dbReference type="SAM" id="MobiDB-lite"/>
    </source>
</evidence>
<dbReference type="NCBIfam" id="TIGR01509">
    <property type="entry name" value="HAD-SF-IA-v3"/>
    <property type="match status" value="1"/>
</dbReference>
<comment type="similarity">
    <text evidence="6">Belongs to the HAD-like hydrolase superfamily. DOG/GPP family.</text>
</comment>
<comment type="similarity">
    <text evidence="1">Belongs to the plant acyltransferase family.</text>
</comment>
<proteinExistence type="inferred from homology"/>
<evidence type="ECO:0000313" key="9">
    <source>
        <dbReference type="Proteomes" id="UP000685013"/>
    </source>
</evidence>
<evidence type="ECO:0000256" key="6">
    <source>
        <dbReference type="ARBA" id="ARBA00061496"/>
    </source>
</evidence>
<dbReference type="Proteomes" id="UP000685013">
    <property type="component" value="Chromosome 11"/>
</dbReference>
<evidence type="ECO:0000256" key="3">
    <source>
        <dbReference type="ARBA" id="ARBA00022723"/>
    </source>
</evidence>
<protein>
    <submittedName>
        <fullName evidence="8">CBBY-like protein</fullName>
    </submittedName>
</protein>
<sequence>MAATTLSVSSASISTSKTPCLPSSTTVAYFKPNTTSLSTSIVGKRIRLYRSSRTRPIGAKNASIGINCQASSSVLPSALLFDCDGVLVDTEKDGHRISFNETFQEKELGVTWDVDLYGELLKIGGGKERMTAYFNKVGWPEKAPKSEDERKTFIAGLHKRKTDLFMALIEKQLLPLRPGVAKLIDQALGNGVKVAVCSTSNEKAVSAIVSFLLGPQRAEQIKIFAGDVVPRKKPDPAIYILAANTLGVDPSSCVVVEDSAIGLAAAKSAGMKCIVTKSGYTAEEDFVNADAVFDCIGDPPEERFDLAFCGSLLEKQTEVISLHSNSRAHHVSALLLSILVIHTVQGMAIEFIQVIADEIISPSSPTPPSRRNLKLSLLDQISPSNYTPIIFFYAAVENPGADRFSGSRQLKKSLSEILTLFYPFAGTLSSAGYSVDCNDRGVEYSEARVGCELSEVVENPDFKVLHRLLPFEPYANSVEPEIGRDVILAVRLNLFDCGGVAIALCITHKLVDGFSATVFVREWAAINRGDSDQVSEPLFDSAKYFPPKEIPGLKRSKVVQNDKIVTKRFVFDKANIAALRHEAAAGSLEKPPTRVEAVSAFLWKRFMEINPHSEQEKVFAAVHAVNIRGKMDPPLPPNSSGNLWWFAIAVAETEIEKRHQYLVNQIRNAIEEIDSDLVRKLQHAGVPSHMWSKMGKHGHAAGGEVEFCNFTSWCRFPVYEADFGWGKPSWVCSPSRPYKNVVVLMTTRDGDGIEAWVTLKEEDMELFQRDSELLSFTYC</sequence>
<dbReference type="AlphaFoldDB" id="A0AAV6MTU3"/>
<dbReference type="FunFam" id="3.40.50.1000:FF:000036">
    <property type="entry name" value="HAD family hydrolase"/>
    <property type="match status" value="1"/>
</dbReference>
<dbReference type="PANTHER" id="PTHR31623">
    <property type="entry name" value="F21J9.9"/>
    <property type="match status" value="1"/>
</dbReference>
<dbReference type="Pfam" id="PF00702">
    <property type="entry name" value="Hydrolase"/>
    <property type="match status" value="1"/>
</dbReference>
<evidence type="ECO:0000256" key="1">
    <source>
        <dbReference type="ARBA" id="ARBA00009861"/>
    </source>
</evidence>
<evidence type="ECO:0000256" key="2">
    <source>
        <dbReference type="ARBA" id="ARBA00022679"/>
    </source>
</evidence>
<dbReference type="PANTHER" id="PTHR31623:SF25">
    <property type="entry name" value="VINORINE SYNTHASE-LIKE"/>
    <property type="match status" value="1"/>
</dbReference>
<gene>
    <name evidence="8" type="primary">CBBY</name>
    <name evidence="8" type="ORF">SDJN03_15994</name>
</gene>
<dbReference type="EMBL" id="JAGKQH010000011">
    <property type="protein sequence ID" value="KAG6587429.1"/>
    <property type="molecule type" value="Genomic_DNA"/>
</dbReference>